<comment type="similarity">
    <text evidence="4">Belongs to the CDS family.</text>
</comment>
<dbReference type="UniPathway" id="UPA00557">
    <property type="reaction ID" value="UER00614"/>
</dbReference>
<dbReference type="EC" id="2.7.7.41" evidence="5"/>
<keyword evidence="6" id="KW-0444">Lipid biosynthesis</keyword>
<dbReference type="InterPro" id="IPR016720">
    <property type="entry name" value="PC_Trfase_euk"/>
</dbReference>
<keyword evidence="12" id="KW-0472">Membrane</keyword>
<dbReference type="GO" id="GO:0004605">
    <property type="term" value="F:phosphatidate cytidylyltransferase activity"/>
    <property type="evidence" value="ECO:0007669"/>
    <property type="project" value="UniProtKB-EC"/>
</dbReference>
<gene>
    <name evidence="15" type="ORF">EPI10_032702</name>
</gene>
<comment type="pathway">
    <text evidence="2">Phospholipid metabolism; CDP-diacylglycerol biosynthesis; CDP-diacylglycerol from sn-glycerol 3-phosphate: step 3/3.</text>
</comment>
<evidence type="ECO:0000256" key="1">
    <source>
        <dbReference type="ARBA" id="ARBA00004141"/>
    </source>
</evidence>
<evidence type="ECO:0000256" key="7">
    <source>
        <dbReference type="ARBA" id="ARBA00022679"/>
    </source>
</evidence>
<keyword evidence="7 15" id="KW-0808">Transferase</keyword>
<dbReference type="AlphaFoldDB" id="A0A5B6X760"/>
<accession>A0A5B6X760</accession>
<evidence type="ECO:0000256" key="8">
    <source>
        <dbReference type="ARBA" id="ARBA00022692"/>
    </source>
</evidence>
<dbReference type="Pfam" id="PF01148">
    <property type="entry name" value="CTP_transf_1"/>
    <property type="match status" value="1"/>
</dbReference>
<keyword evidence="11" id="KW-0443">Lipid metabolism</keyword>
<evidence type="ECO:0000256" key="5">
    <source>
        <dbReference type="ARBA" id="ARBA00012487"/>
    </source>
</evidence>
<keyword evidence="16" id="KW-1185">Reference proteome</keyword>
<evidence type="ECO:0000256" key="6">
    <source>
        <dbReference type="ARBA" id="ARBA00022516"/>
    </source>
</evidence>
<keyword evidence="9 15" id="KW-0548">Nucleotidyltransferase</keyword>
<keyword evidence="14" id="KW-1208">Phospholipid metabolism</keyword>
<evidence type="ECO:0000256" key="3">
    <source>
        <dbReference type="ARBA" id="ARBA00005189"/>
    </source>
</evidence>
<evidence type="ECO:0000256" key="12">
    <source>
        <dbReference type="ARBA" id="ARBA00023136"/>
    </source>
</evidence>
<sequence length="105" mass="11971">MPVDDYLLSPKCFLGKRSPFCLFSGMLYALDFGDSIPGHGGITDRMDCQMVMAVFAYIYHQSFVMRQGISVEMILDQILANLTFEEQQSLLMKLGQILQERLEHS</sequence>
<dbReference type="PANTHER" id="PTHR13773:SF31">
    <property type="entry name" value="PHOSPHATIDATE CYTIDYLYLTRANSFERASE 2"/>
    <property type="match status" value="1"/>
</dbReference>
<keyword evidence="8" id="KW-0812">Transmembrane</keyword>
<reference evidence="16" key="1">
    <citation type="journal article" date="2019" name="Plant Biotechnol. J.">
        <title>Genome sequencing of the Australian wild diploid species Gossypium australe highlights disease resistance and delayed gland morphogenesis.</title>
        <authorList>
            <person name="Cai Y."/>
            <person name="Cai X."/>
            <person name="Wang Q."/>
            <person name="Wang P."/>
            <person name="Zhang Y."/>
            <person name="Cai C."/>
            <person name="Xu Y."/>
            <person name="Wang K."/>
            <person name="Zhou Z."/>
            <person name="Wang C."/>
            <person name="Geng S."/>
            <person name="Li B."/>
            <person name="Dong Q."/>
            <person name="Hou Y."/>
            <person name="Wang H."/>
            <person name="Ai P."/>
            <person name="Liu Z."/>
            <person name="Yi F."/>
            <person name="Sun M."/>
            <person name="An G."/>
            <person name="Cheng J."/>
            <person name="Zhang Y."/>
            <person name="Shi Q."/>
            <person name="Xie Y."/>
            <person name="Shi X."/>
            <person name="Chang Y."/>
            <person name="Huang F."/>
            <person name="Chen Y."/>
            <person name="Hong S."/>
            <person name="Mi L."/>
            <person name="Sun Q."/>
            <person name="Zhang L."/>
            <person name="Zhou B."/>
            <person name="Peng R."/>
            <person name="Zhang X."/>
            <person name="Liu F."/>
        </authorList>
    </citation>
    <scope>NUCLEOTIDE SEQUENCE [LARGE SCALE GENOMIC DNA]</scope>
    <source>
        <strain evidence="16">cv. PA1801</strain>
    </source>
</reference>
<evidence type="ECO:0000313" key="16">
    <source>
        <dbReference type="Proteomes" id="UP000325315"/>
    </source>
</evidence>
<keyword evidence="13" id="KW-0594">Phospholipid biosynthesis</keyword>
<evidence type="ECO:0000256" key="9">
    <source>
        <dbReference type="ARBA" id="ARBA00022695"/>
    </source>
</evidence>
<proteinExistence type="inferred from homology"/>
<evidence type="ECO:0000256" key="4">
    <source>
        <dbReference type="ARBA" id="ARBA00010185"/>
    </source>
</evidence>
<comment type="subcellular location">
    <subcellularLocation>
        <location evidence="1">Membrane</location>
        <topology evidence="1">Multi-pass membrane protein</topology>
    </subcellularLocation>
</comment>
<dbReference type="OrthoDB" id="10260889at2759"/>
<dbReference type="GO" id="GO:0016024">
    <property type="term" value="P:CDP-diacylglycerol biosynthetic process"/>
    <property type="evidence" value="ECO:0007669"/>
    <property type="project" value="UniProtKB-UniPathway"/>
</dbReference>
<dbReference type="Proteomes" id="UP000325315">
    <property type="component" value="Unassembled WGS sequence"/>
</dbReference>
<comment type="pathway">
    <text evidence="3">Lipid metabolism.</text>
</comment>
<name>A0A5B6X760_9ROSI</name>
<evidence type="ECO:0000256" key="2">
    <source>
        <dbReference type="ARBA" id="ARBA00005119"/>
    </source>
</evidence>
<evidence type="ECO:0000256" key="11">
    <source>
        <dbReference type="ARBA" id="ARBA00023098"/>
    </source>
</evidence>
<comment type="caution">
    <text evidence="15">The sequence shown here is derived from an EMBL/GenBank/DDBJ whole genome shotgun (WGS) entry which is preliminary data.</text>
</comment>
<protein>
    <recommendedName>
        <fullName evidence="5">phosphatidate cytidylyltransferase</fullName>
        <ecNumber evidence="5">2.7.7.41</ecNumber>
    </recommendedName>
</protein>
<organism evidence="15 16">
    <name type="scientific">Gossypium australe</name>
    <dbReference type="NCBI Taxonomy" id="47621"/>
    <lineage>
        <taxon>Eukaryota</taxon>
        <taxon>Viridiplantae</taxon>
        <taxon>Streptophyta</taxon>
        <taxon>Embryophyta</taxon>
        <taxon>Tracheophyta</taxon>
        <taxon>Spermatophyta</taxon>
        <taxon>Magnoliopsida</taxon>
        <taxon>eudicotyledons</taxon>
        <taxon>Gunneridae</taxon>
        <taxon>Pentapetalae</taxon>
        <taxon>rosids</taxon>
        <taxon>malvids</taxon>
        <taxon>Malvales</taxon>
        <taxon>Malvaceae</taxon>
        <taxon>Malvoideae</taxon>
        <taxon>Gossypium</taxon>
    </lineage>
</organism>
<evidence type="ECO:0000256" key="10">
    <source>
        <dbReference type="ARBA" id="ARBA00022989"/>
    </source>
</evidence>
<dbReference type="EMBL" id="SMMG02000001">
    <property type="protein sequence ID" value="KAA3489022.1"/>
    <property type="molecule type" value="Genomic_DNA"/>
</dbReference>
<evidence type="ECO:0000256" key="13">
    <source>
        <dbReference type="ARBA" id="ARBA00023209"/>
    </source>
</evidence>
<dbReference type="PANTHER" id="PTHR13773">
    <property type="entry name" value="PHOSPHATIDATE CYTIDYLYLTRANSFERASE"/>
    <property type="match status" value="1"/>
</dbReference>
<dbReference type="GO" id="GO:0005789">
    <property type="term" value="C:endoplasmic reticulum membrane"/>
    <property type="evidence" value="ECO:0007669"/>
    <property type="project" value="TreeGrafter"/>
</dbReference>
<keyword evidence="10" id="KW-1133">Transmembrane helix</keyword>
<evidence type="ECO:0000256" key="14">
    <source>
        <dbReference type="ARBA" id="ARBA00023264"/>
    </source>
</evidence>
<evidence type="ECO:0000313" key="15">
    <source>
        <dbReference type="EMBL" id="KAA3489022.1"/>
    </source>
</evidence>